<evidence type="ECO:0000256" key="3">
    <source>
        <dbReference type="ARBA" id="ARBA00011152"/>
    </source>
</evidence>
<keyword evidence="7 14" id="KW-0368">Histidine biosynthesis</keyword>
<evidence type="ECO:0000256" key="4">
    <source>
        <dbReference type="ARBA" id="ARBA00012809"/>
    </source>
</evidence>
<evidence type="ECO:0000256" key="6">
    <source>
        <dbReference type="ARBA" id="ARBA00022605"/>
    </source>
</evidence>
<proteinExistence type="inferred from homology"/>
<evidence type="ECO:0000256" key="5">
    <source>
        <dbReference type="ARBA" id="ARBA00016318"/>
    </source>
</evidence>
<evidence type="ECO:0000256" key="12">
    <source>
        <dbReference type="ARBA" id="ARBA00032401"/>
    </source>
</evidence>
<evidence type="ECO:0000256" key="11">
    <source>
        <dbReference type="ARBA" id="ARBA00031409"/>
    </source>
</evidence>
<dbReference type="InterPro" id="IPR011060">
    <property type="entry name" value="RibuloseP-bd_barrel"/>
</dbReference>
<dbReference type="EMBL" id="JAFBDT010000005">
    <property type="protein sequence ID" value="MBM7561397.1"/>
    <property type="molecule type" value="Genomic_DNA"/>
</dbReference>
<dbReference type="EC" id="4.3.2.10" evidence="4"/>
<evidence type="ECO:0000256" key="9">
    <source>
        <dbReference type="ARBA" id="ARBA00025475"/>
    </source>
</evidence>
<dbReference type="CDD" id="cd04731">
    <property type="entry name" value="HisF"/>
    <property type="match status" value="1"/>
</dbReference>
<evidence type="ECO:0000313" key="15">
    <source>
        <dbReference type="EMBL" id="MBM7561397.1"/>
    </source>
</evidence>
<comment type="caution">
    <text evidence="15">The sequence shown here is derived from an EMBL/GenBank/DDBJ whole genome shotgun (WGS) entry which is preliminary data.</text>
</comment>
<evidence type="ECO:0000256" key="14">
    <source>
        <dbReference type="RuleBase" id="RU003657"/>
    </source>
</evidence>
<gene>
    <name evidence="15" type="ORF">JOC49_000917</name>
</gene>
<dbReference type="PANTHER" id="PTHR21235">
    <property type="entry name" value="IMIDAZOLE GLYCEROL PHOSPHATE SYNTHASE SUBUNIT HISF/H IGP SYNTHASE SUBUNIT HISF/H"/>
    <property type="match status" value="1"/>
</dbReference>
<dbReference type="Pfam" id="PF00977">
    <property type="entry name" value="His_biosynth"/>
    <property type="match status" value="1"/>
</dbReference>
<protein>
    <recommendedName>
        <fullName evidence="5">Imidazole glycerol phosphate synthase subunit HisF</fullName>
        <ecNumber evidence="4">4.3.2.10</ecNumber>
    </recommendedName>
    <alternativeName>
        <fullName evidence="10">IGP synthase cyclase subunit</fullName>
    </alternativeName>
    <alternativeName>
        <fullName evidence="11">IGP synthase subunit HisF</fullName>
    </alternativeName>
    <alternativeName>
        <fullName evidence="12">ImGP synthase subunit HisF</fullName>
    </alternativeName>
</protein>
<evidence type="ECO:0000256" key="13">
    <source>
        <dbReference type="ARBA" id="ARBA00047838"/>
    </source>
</evidence>
<comment type="catalytic activity">
    <reaction evidence="13">
        <text>5-[(5-phospho-1-deoxy-D-ribulos-1-ylimino)methylamino]-1-(5-phospho-beta-D-ribosyl)imidazole-4-carboxamide + L-glutamine = D-erythro-1-(imidazol-4-yl)glycerol 3-phosphate + 5-amino-1-(5-phospho-beta-D-ribosyl)imidazole-4-carboxamide + L-glutamate + H(+)</text>
        <dbReference type="Rhea" id="RHEA:24793"/>
        <dbReference type="ChEBI" id="CHEBI:15378"/>
        <dbReference type="ChEBI" id="CHEBI:29985"/>
        <dbReference type="ChEBI" id="CHEBI:58278"/>
        <dbReference type="ChEBI" id="CHEBI:58359"/>
        <dbReference type="ChEBI" id="CHEBI:58475"/>
        <dbReference type="ChEBI" id="CHEBI:58525"/>
        <dbReference type="EC" id="4.3.2.10"/>
    </reaction>
</comment>
<keyword evidence="6 14" id="KW-0028">Amino-acid biosynthesis</keyword>
<dbReference type="PANTHER" id="PTHR21235:SF2">
    <property type="entry name" value="IMIDAZOLE GLYCEROL PHOSPHATE SYNTHASE HISHF"/>
    <property type="match status" value="1"/>
</dbReference>
<dbReference type="Gene3D" id="3.20.20.70">
    <property type="entry name" value="Aldolase class I"/>
    <property type="match status" value="1"/>
</dbReference>
<comment type="pathway">
    <text evidence="1">Amino-acid biosynthesis; L-histidine biosynthesis; L-histidine from 5-phospho-alpha-D-ribose 1-diphosphate: step 5/9.</text>
</comment>
<organism evidence="15 16">
    <name type="scientific">Fusibacter tunisiensis</name>
    <dbReference type="NCBI Taxonomy" id="1008308"/>
    <lineage>
        <taxon>Bacteria</taxon>
        <taxon>Bacillati</taxon>
        <taxon>Bacillota</taxon>
        <taxon>Clostridia</taxon>
        <taxon>Eubacteriales</taxon>
        <taxon>Eubacteriales Family XII. Incertae Sedis</taxon>
        <taxon>Fusibacter</taxon>
    </lineage>
</organism>
<dbReference type="SUPFAM" id="SSF51366">
    <property type="entry name" value="Ribulose-phoshate binding barrel"/>
    <property type="match status" value="1"/>
</dbReference>
<keyword evidence="16" id="KW-1185">Reference proteome</keyword>
<comment type="similarity">
    <text evidence="2 14">Belongs to the HisA/HisF family.</text>
</comment>
<dbReference type="InterPro" id="IPR013785">
    <property type="entry name" value="Aldolase_TIM"/>
</dbReference>
<evidence type="ECO:0000256" key="10">
    <source>
        <dbReference type="ARBA" id="ARBA00030264"/>
    </source>
</evidence>
<evidence type="ECO:0000256" key="7">
    <source>
        <dbReference type="ARBA" id="ARBA00023102"/>
    </source>
</evidence>
<name>A0ABS2MPR1_9FIRM</name>
<sequence>MLKKRIIPCLDVKNGQVVKGVKFEGLKILGDPVAFARQYERSGADELVLYDIGVSLEARQIAASLVAEIKKVFSLPLTVGGGVTVLSDVDRLFESGADKVSINSGAHKTPGLIQQASLKYGRQSIVGSVDTAYNFNLNFYEVVTGGGRHKTGIDVFKWIDHLVESGIGELVVNVIDTDGMQSGFDLSLLSEISNRWHLPIIASGGAGSSQDFISLFKKTHCTGGLAASIFHSGHLEIGQLKSNLETAGIPIRL</sequence>
<evidence type="ECO:0000256" key="2">
    <source>
        <dbReference type="ARBA" id="ARBA00009667"/>
    </source>
</evidence>
<dbReference type="RefSeq" id="WP_204662872.1">
    <property type="nucleotide sequence ID" value="NZ_JAFBDT010000005.1"/>
</dbReference>
<dbReference type="GO" id="GO:0016829">
    <property type="term" value="F:lyase activity"/>
    <property type="evidence" value="ECO:0007669"/>
    <property type="project" value="UniProtKB-KW"/>
</dbReference>
<dbReference type="InterPro" id="IPR006062">
    <property type="entry name" value="His_biosynth"/>
</dbReference>
<comment type="function">
    <text evidence="9">IGPS catalyzes the conversion of PRFAR and glutamine to IGP, AICAR and glutamate. The HisF subunit catalyzes the cyclization activity that produces IGP and AICAR from PRFAR using the ammonia provided by the HisH subunit.</text>
</comment>
<evidence type="ECO:0000313" key="16">
    <source>
        <dbReference type="Proteomes" id="UP000767854"/>
    </source>
</evidence>
<evidence type="ECO:0000256" key="8">
    <source>
        <dbReference type="ARBA" id="ARBA00023239"/>
    </source>
</evidence>
<dbReference type="Proteomes" id="UP000767854">
    <property type="component" value="Unassembled WGS sequence"/>
</dbReference>
<keyword evidence="8 15" id="KW-0456">Lyase</keyword>
<comment type="subunit">
    <text evidence="3">Heterodimer of HisH and HisF.</text>
</comment>
<dbReference type="InterPro" id="IPR050064">
    <property type="entry name" value="IGPS_HisA/HisF"/>
</dbReference>
<dbReference type="InterPro" id="IPR004651">
    <property type="entry name" value="HisF"/>
</dbReference>
<reference evidence="15 16" key="1">
    <citation type="submission" date="2021-01" db="EMBL/GenBank/DDBJ databases">
        <title>Genomic Encyclopedia of Type Strains, Phase IV (KMG-IV): sequencing the most valuable type-strain genomes for metagenomic binning, comparative biology and taxonomic classification.</title>
        <authorList>
            <person name="Goeker M."/>
        </authorList>
    </citation>
    <scope>NUCLEOTIDE SEQUENCE [LARGE SCALE GENOMIC DNA]</scope>
    <source>
        <strain evidence="15 16">DSM 24436</strain>
    </source>
</reference>
<evidence type="ECO:0000256" key="1">
    <source>
        <dbReference type="ARBA" id="ARBA00005091"/>
    </source>
</evidence>
<accession>A0ABS2MPR1</accession>